<evidence type="ECO:0000313" key="3">
    <source>
        <dbReference type="Proteomes" id="UP000617951"/>
    </source>
</evidence>
<dbReference type="Proteomes" id="UP000617951">
    <property type="component" value="Unassembled WGS sequence"/>
</dbReference>
<keyword evidence="1" id="KW-0732">Signal</keyword>
<dbReference type="Gene3D" id="3.40.1000.10">
    <property type="entry name" value="Mog1/PsbP, alpha/beta/alpha sandwich"/>
    <property type="match status" value="1"/>
</dbReference>
<evidence type="ECO:0000313" key="2">
    <source>
        <dbReference type="EMBL" id="MBC8538970.1"/>
    </source>
</evidence>
<dbReference type="EMBL" id="JACRSS010000004">
    <property type="protein sequence ID" value="MBC8538970.1"/>
    <property type="molecule type" value="Genomic_DNA"/>
</dbReference>
<sequence length="208" mass="22782">MKKNCKRIACLASLFLLFALLAGCAPSNDASPAYERGTWNNGVYKNTFFGIQLTLPEDWKADTDEELAERMGVAMDTVAQGIGADASSLKQRVSYEFFVYNEKTLSNISFNVEKLSSSLSEEEYLSAVKLQLEKMENIQVTFGEETSVSIGGQEWLCHSMTAVSQGNTVEQKTYLLSKDTYMACLTASYTPGNSADIEALVSGITPLS</sequence>
<keyword evidence="3" id="KW-1185">Reference proteome</keyword>
<dbReference type="PROSITE" id="PS51257">
    <property type="entry name" value="PROKAR_LIPOPROTEIN"/>
    <property type="match status" value="1"/>
</dbReference>
<gene>
    <name evidence="2" type="ORF">H8693_08490</name>
</gene>
<feature type="signal peptide" evidence="1">
    <location>
        <begin position="1"/>
        <end position="24"/>
    </location>
</feature>
<evidence type="ECO:0008006" key="4">
    <source>
        <dbReference type="Google" id="ProtNLM"/>
    </source>
</evidence>
<dbReference type="RefSeq" id="WP_249280612.1">
    <property type="nucleotide sequence ID" value="NZ_JACRSS010000004.1"/>
</dbReference>
<organism evidence="2 3">
    <name type="scientific">Guopingia tenuis</name>
    <dbReference type="NCBI Taxonomy" id="2763656"/>
    <lineage>
        <taxon>Bacteria</taxon>
        <taxon>Bacillati</taxon>
        <taxon>Bacillota</taxon>
        <taxon>Clostridia</taxon>
        <taxon>Christensenellales</taxon>
        <taxon>Christensenellaceae</taxon>
        <taxon>Guopingia</taxon>
    </lineage>
</organism>
<dbReference type="AlphaFoldDB" id="A0A926HXD9"/>
<comment type="caution">
    <text evidence="2">The sequence shown here is derived from an EMBL/GenBank/DDBJ whole genome shotgun (WGS) entry which is preliminary data.</text>
</comment>
<proteinExistence type="predicted"/>
<accession>A0A926HXD9</accession>
<protein>
    <recommendedName>
        <fullName evidence="4">PsbP C-terminal domain-containing protein</fullName>
    </recommendedName>
</protein>
<name>A0A926HXD9_9FIRM</name>
<reference evidence="2" key="1">
    <citation type="submission" date="2020-08" db="EMBL/GenBank/DDBJ databases">
        <title>Genome public.</title>
        <authorList>
            <person name="Liu C."/>
            <person name="Sun Q."/>
        </authorList>
    </citation>
    <scope>NUCLEOTIDE SEQUENCE</scope>
    <source>
        <strain evidence="2">NSJ-63</strain>
    </source>
</reference>
<feature type="chain" id="PRO_5038931532" description="PsbP C-terminal domain-containing protein" evidence="1">
    <location>
        <begin position="25"/>
        <end position="208"/>
    </location>
</feature>
<evidence type="ECO:0000256" key="1">
    <source>
        <dbReference type="SAM" id="SignalP"/>
    </source>
</evidence>